<dbReference type="PANTHER" id="PTHR23504">
    <property type="entry name" value="MAJOR FACILITATOR SUPERFAMILY DOMAIN-CONTAINING PROTEIN 10"/>
    <property type="match status" value="1"/>
</dbReference>
<evidence type="ECO:0000256" key="4">
    <source>
        <dbReference type="ARBA" id="ARBA00022989"/>
    </source>
</evidence>
<dbReference type="SUPFAM" id="SSF103473">
    <property type="entry name" value="MFS general substrate transporter"/>
    <property type="match status" value="1"/>
</dbReference>
<evidence type="ECO:0008006" key="9">
    <source>
        <dbReference type="Google" id="ProtNLM"/>
    </source>
</evidence>
<evidence type="ECO:0000256" key="6">
    <source>
        <dbReference type="SAM" id="Phobius"/>
    </source>
</evidence>
<dbReference type="Gramene" id="scaffold_800983.1">
    <property type="protein sequence ID" value="scaffold_800983.1"/>
    <property type="gene ID" value="scaffold_800983.1"/>
</dbReference>
<keyword evidence="8" id="KW-1185">Reference proteome</keyword>
<protein>
    <recommendedName>
        <fullName evidence="9">Tetracycline transporter</fullName>
    </recommendedName>
</protein>
<dbReference type="Proteomes" id="UP000008694">
    <property type="component" value="Unassembled WGS sequence"/>
</dbReference>
<keyword evidence="3 6" id="KW-0812">Transmembrane</keyword>
<evidence type="ECO:0000256" key="5">
    <source>
        <dbReference type="ARBA" id="ARBA00023136"/>
    </source>
</evidence>
<reference evidence="8" key="1">
    <citation type="journal article" date="2011" name="Nat. Genet.">
        <title>The Arabidopsis lyrata genome sequence and the basis of rapid genome size change.</title>
        <authorList>
            <person name="Hu T.T."/>
            <person name="Pattyn P."/>
            <person name="Bakker E.G."/>
            <person name="Cao J."/>
            <person name="Cheng J.-F."/>
            <person name="Clark R.M."/>
            <person name="Fahlgren N."/>
            <person name="Fawcett J.A."/>
            <person name="Grimwood J."/>
            <person name="Gundlach H."/>
            <person name="Haberer G."/>
            <person name="Hollister J.D."/>
            <person name="Ossowski S."/>
            <person name="Ottilar R.P."/>
            <person name="Salamov A.A."/>
            <person name="Schneeberger K."/>
            <person name="Spannagl M."/>
            <person name="Wang X."/>
            <person name="Yang L."/>
            <person name="Nasrallah M.E."/>
            <person name="Bergelson J."/>
            <person name="Carrington J.C."/>
            <person name="Gaut B.S."/>
            <person name="Schmutz J."/>
            <person name="Mayer K.F.X."/>
            <person name="Van de Peer Y."/>
            <person name="Grigoriev I.V."/>
            <person name="Nordborg M."/>
            <person name="Weigel D."/>
            <person name="Guo Y.-L."/>
        </authorList>
    </citation>
    <scope>NUCLEOTIDE SEQUENCE [LARGE SCALE GENOMIC DNA]</scope>
    <source>
        <strain evidence="8">cv. MN47</strain>
    </source>
</reference>
<name>D7MU45_ARALL</name>
<keyword evidence="5 6" id="KW-0472">Membrane</keyword>
<evidence type="ECO:0000313" key="8">
    <source>
        <dbReference type="Proteomes" id="UP000008694"/>
    </source>
</evidence>
<feature type="transmembrane region" description="Helical" evidence="6">
    <location>
        <begin position="251"/>
        <end position="270"/>
    </location>
</feature>
<feature type="transmembrane region" description="Helical" evidence="6">
    <location>
        <begin position="126"/>
        <end position="147"/>
    </location>
</feature>
<evidence type="ECO:0000256" key="1">
    <source>
        <dbReference type="ARBA" id="ARBA00004141"/>
    </source>
</evidence>
<organism evidence="8">
    <name type="scientific">Arabidopsis lyrata subsp. lyrata</name>
    <name type="common">Lyre-leaved rock-cress</name>
    <dbReference type="NCBI Taxonomy" id="81972"/>
    <lineage>
        <taxon>Eukaryota</taxon>
        <taxon>Viridiplantae</taxon>
        <taxon>Streptophyta</taxon>
        <taxon>Embryophyta</taxon>
        <taxon>Tracheophyta</taxon>
        <taxon>Spermatophyta</taxon>
        <taxon>Magnoliopsida</taxon>
        <taxon>eudicotyledons</taxon>
        <taxon>Gunneridae</taxon>
        <taxon>Pentapetalae</taxon>
        <taxon>rosids</taxon>
        <taxon>malvids</taxon>
        <taxon>Brassicales</taxon>
        <taxon>Brassicaceae</taxon>
        <taxon>Camelineae</taxon>
        <taxon>Arabidopsis</taxon>
    </lineage>
</organism>
<dbReference type="HOGENOM" id="CLU_073763_0_0_1"/>
<proteinExistence type="predicted"/>
<accession>D7MU45</accession>
<comment type="subcellular location">
    <subcellularLocation>
        <location evidence="1">Membrane</location>
        <topology evidence="1">Multi-pass membrane protein</topology>
    </subcellularLocation>
</comment>
<sequence length="282" mass="31432">MCIRLRHSLRSIFIYRHHISAAIAILSTLYMRVFLPDSIRDNSLGVPSILSEKLSSPLLEDCPAHRNRIFRAIRSVREMASLMKSSVPLSQVAMVSFFSSLAEAGLHASSMYYLKAKFHFNKDQFADLMIIFGAAGSISQLLFMPILVPALKEERLLSIGLFFGCAHMFLICVAWSSWVPYMAAIFTFFSIFPQSCMRSIVSKQVESYEQGKAQGIISSICSLANVISPLAFSPLTDWFLSERAPFNFPGFSIMCAGFTMTIAFIQSLMIRATTPISDMGSP</sequence>
<gene>
    <name evidence="7" type="ORF">ARALYDRAFT_917583</name>
</gene>
<dbReference type="GO" id="GO:0022857">
    <property type="term" value="F:transmembrane transporter activity"/>
    <property type="evidence" value="ECO:0007669"/>
    <property type="project" value="InterPro"/>
</dbReference>
<dbReference type="Gene3D" id="1.20.1250.20">
    <property type="entry name" value="MFS general substrate transporter like domains"/>
    <property type="match status" value="1"/>
</dbReference>
<keyword evidence="2" id="KW-0813">Transport</keyword>
<dbReference type="Pfam" id="PF07690">
    <property type="entry name" value="MFS_1"/>
    <property type="match status" value="1"/>
</dbReference>
<dbReference type="eggNOG" id="KOG2816">
    <property type="taxonomic scope" value="Eukaryota"/>
</dbReference>
<feature type="transmembrane region" description="Helical" evidence="6">
    <location>
        <begin position="159"/>
        <end position="192"/>
    </location>
</feature>
<feature type="transmembrane region" description="Helical" evidence="6">
    <location>
        <begin position="12"/>
        <end position="35"/>
    </location>
</feature>
<evidence type="ECO:0000313" key="7">
    <source>
        <dbReference type="EMBL" id="EFH41817.1"/>
    </source>
</evidence>
<evidence type="ECO:0000256" key="3">
    <source>
        <dbReference type="ARBA" id="ARBA00022692"/>
    </source>
</evidence>
<dbReference type="GO" id="GO:0016020">
    <property type="term" value="C:membrane"/>
    <property type="evidence" value="ECO:0007669"/>
    <property type="project" value="UniProtKB-SubCell"/>
</dbReference>
<dbReference type="InterPro" id="IPR036259">
    <property type="entry name" value="MFS_trans_sf"/>
</dbReference>
<dbReference type="AlphaFoldDB" id="D7MU45"/>
<evidence type="ECO:0000256" key="2">
    <source>
        <dbReference type="ARBA" id="ARBA00022448"/>
    </source>
</evidence>
<keyword evidence="4 6" id="KW-1133">Transmembrane helix</keyword>
<dbReference type="InterPro" id="IPR011701">
    <property type="entry name" value="MFS"/>
</dbReference>
<dbReference type="PANTHER" id="PTHR23504:SF1">
    <property type="entry name" value="GH21943P-RELATED"/>
    <property type="match status" value="1"/>
</dbReference>
<dbReference type="EMBL" id="GL348720">
    <property type="protein sequence ID" value="EFH41817.1"/>
    <property type="molecule type" value="Genomic_DNA"/>
</dbReference>